<dbReference type="GO" id="GO:0016787">
    <property type="term" value="F:hydrolase activity"/>
    <property type="evidence" value="ECO:0007669"/>
    <property type="project" value="UniProtKB-KW"/>
</dbReference>
<feature type="domain" description="Calcineurin-like phosphoesterase" evidence="5">
    <location>
        <begin position="3"/>
        <end position="189"/>
    </location>
</feature>
<keyword evidence="1" id="KW-0479">Metal-binding</keyword>
<proteinExistence type="inferred from homology"/>
<sequence length="263" mass="29851">MRRILHISDLHFGKTRPDLLDPLVDLTNDLAPDLVAFSGDLTQRAREHQFEEARAFIDRLEPPVLVTPGNHDTPLDNIWLRFAKPFGRYKRIISRNLEPEWHDEAVSVVSVNTVNRFSWQRGRISRHTRDRVCRAFQGRDDGRIHVVMMHHPLEHGPEVEKRLMRGARSAVAELGDCGADVVLSGHLHNAAVAPLTAEPRVLLVQAGTGLSTRVRDEPNSVNLLHVEQGRIRVERYVAGESPRFDLAETVRFEKDAEGWREAG</sequence>
<dbReference type="Pfam" id="PF00149">
    <property type="entry name" value="Metallophos"/>
    <property type="match status" value="1"/>
</dbReference>
<dbReference type="SUPFAM" id="SSF56300">
    <property type="entry name" value="Metallo-dependent phosphatases"/>
    <property type="match status" value="1"/>
</dbReference>
<evidence type="ECO:0000313" key="6">
    <source>
        <dbReference type="EMBL" id="PYE84448.1"/>
    </source>
</evidence>
<protein>
    <submittedName>
        <fullName evidence="6">3',5'-cyclic AMP phosphodiesterase CpdA</fullName>
    </submittedName>
</protein>
<evidence type="ECO:0000256" key="1">
    <source>
        <dbReference type="ARBA" id="ARBA00022723"/>
    </source>
</evidence>
<dbReference type="Proteomes" id="UP000248311">
    <property type="component" value="Unassembled WGS sequence"/>
</dbReference>
<evidence type="ECO:0000256" key="4">
    <source>
        <dbReference type="ARBA" id="ARBA00025742"/>
    </source>
</evidence>
<dbReference type="InterPro" id="IPR029052">
    <property type="entry name" value="Metallo-depent_PP-like"/>
</dbReference>
<dbReference type="PANTHER" id="PTHR42988">
    <property type="entry name" value="PHOSPHOHYDROLASE"/>
    <property type="match status" value="1"/>
</dbReference>
<dbReference type="GO" id="GO:0046872">
    <property type="term" value="F:metal ion binding"/>
    <property type="evidence" value="ECO:0007669"/>
    <property type="project" value="UniProtKB-KW"/>
</dbReference>
<reference evidence="6 7" key="1">
    <citation type="submission" date="2018-06" db="EMBL/GenBank/DDBJ databases">
        <title>Genomic Encyclopedia of Type Strains, Phase III (KMG-III): the genomes of soil and plant-associated and newly described type strains.</title>
        <authorList>
            <person name="Whitman W."/>
        </authorList>
    </citation>
    <scope>NUCLEOTIDE SEQUENCE [LARGE SCALE GENOMIC DNA]</scope>
    <source>
        <strain evidence="6 7">CECT 9025</strain>
    </source>
</reference>
<dbReference type="InterPro" id="IPR004843">
    <property type="entry name" value="Calcineurin-like_PHP"/>
</dbReference>
<evidence type="ECO:0000259" key="5">
    <source>
        <dbReference type="Pfam" id="PF00149"/>
    </source>
</evidence>
<dbReference type="InterPro" id="IPR050884">
    <property type="entry name" value="CNP_phosphodiesterase-III"/>
</dbReference>
<name>A0A318T7S6_9RHOB</name>
<dbReference type="AlphaFoldDB" id="A0A318T7S6"/>
<evidence type="ECO:0000256" key="2">
    <source>
        <dbReference type="ARBA" id="ARBA00022801"/>
    </source>
</evidence>
<accession>A0A318T7S6</accession>
<comment type="similarity">
    <text evidence="4">Belongs to the cyclic nucleotide phosphodiesterase class-III family.</text>
</comment>
<keyword evidence="3" id="KW-0408">Iron</keyword>
<evidence type="ECO:0000313" key="7">
    <source>
        <dbReference type="Proteomes" id="UP000248311"/>
    </source>
</evidence>
<gene>
    <name evidence="6" type="ORF">DFP88_102248</name>
</gene>
<dbReference type="PANTHER" id="PTHR42988:SF2">
    <property type="entry name" value="CYCLIC NUCLEOTIDE PHOSPHODIESTERASE CBUA0032-RELATED"/>
    <property type="match status" value="1"/>
</dbReference>
<dbReference type="Gene3D" id="3.60.21.10">
    <property type="match status" value="1"/>
</dbReference>
<comment type="caution">
    <text evidence="6">The sequence shown here is derived from an EMBL/GenBank/DDBJ whole genome shotgun (WGS) entry which is preliminary data.</text>
</comment>
<dbReference type="EMBL" id="QJTE01000002">
    <property type="protein sequence ID" value="PYE84448.1"/>
    <property type="molecule type" value="Genomic_DNA"/>
</dbReference>
<organism evidence="6 7">
    <name type="scientific">Pseudoroseicyclus aestuarii</name>
    <dbReference type="NCBI Taxonomy" id="1795041"/>
    <lineage>
        <taxon>Bacteria</taxon>
        <taxon>Pseudomonadati</taxon>
        <taxon>Pseudomonadota</taxon>
        <taxon>Alphaproteobacteria</taxon>
        <taxon>Rhodobacterales</taxon>
        <taxon>Paracoccaceae</taxon>
        <taxon>Pseudoroseicyclus</taxon>
    </lineage>
</organism>
<evidence type="ECO:0000256" key="3">
    <source>
        <dbReference type="ARBA" id="ARBA00023004"/>
    </source>
</evidence>
<keyword evidence="2" id="KW-0378">Hydrolase</keyword>
<keyword evidence="7" id="KW-1185">Reference proteome</keyword>
<dbReference type="RefSeq" id="WP_245904711.1">
    <property type="nucleotide sequence ID" value="NZ_QJTE01000002.1"/>
</dbReference>